<accession>A0A6G9D3X9</accession>
<evidence type="ECO:0000313" key="4">
    <source>
        <dbReference type="Proteomes" id="UP000502345"/>
    </source>
</evidence>
<feature type="compositionally biased region" description="Low complexity" evidence="1">
    <location>
        <begin position="344"/>
        <end position="379"/>
    </location>
</feature>
<name>A0A6G9D3X9_RHOER</name>
<gene>
    <name evidence="3" type="ORF">G9444_6694</name>
</gene>
<dbReference type="EMBL" id="CP050125">
    <property type="protein sequence ID" value="QIP43937.1"/>
    <property type="molecule type" value="Genomic_DNA"/>
</dbReference>
<dbReference type="Proteomes" id="UP000502345">
    <property type="component" value="Plasmid plas1"/>
</dbReference>
<evidence type="ECO:0000256" key="1">
    <source>
        <dbReference type="SAM" id="MobiDB-lite"/>
    </source>
</evidence>
<dbReference type="AlphaFoldDB" id="A0A6G9D3X9"/>
<evidence type="ECO:0008006" key="5">
    <source>
        <dbReference type="Google" id="ProtNLM"/>
    </source>
</evidence>
<geneLocation type="plasmid" evidence="3 4">
    <name>plas1</name>
</geneLocation>
<evidence type="ECO:0000256" key="2">
    <source>
        <dbReference type="SAM" id="Phobius"/>
    </source>
</evidence>
<keyword evidence="2" id="KW-0472">Membrane</keyword>
<keyword evidence="3" id="KW-0614">Plasmid</keyword>
<dbReference type="InterPro" id="IPR024735">
    <property type="entry name" value="TcpC"/>
</dbReference>
<proteinExistence type="predicted"/>
<feature type="region of interest" description="Disordered" evidence="1">
    <location>
        <begin position="336"/>
        <end position="397"/>
    </location>
</feature>
<feature type="region of interest" description="Disordered" evidence="1">
    <location>
        <begin position="1"/>
        <end position="28"/>
    </location>
</feature>
<organism evidence="3 4">
    <name type="scientific">Rhodococcus erythropolis</name>
    <name type="common">Arthrobacter picolinophilus</name>
    <dbReference type="NCBI Taxonomy" id="1833"/>
    <lineage>
        <taxon>Bacteria</taxon>
        <taxon>Bacillati</taxon>
        <taxon>Actinomycetota</taxon>
        <taxon>Actinomycetes</taxon>
        <taxon>Mycobacteriales</taxon>
        <taxon>Nocardiaceae</taxon>
        <taxon>Rhodococcus</taxon>
        <taxon>Rhodococcus erythropolis group</taxon>
    </lineage>
</organism>
<keyword evidence="2" id="KW-0812">Transmembrane</keyword>
<feature type="transmembrane region" description="Helical" evidence="2">
    <location>
        <begin position="56"/>
        <end position="77"/>
    </location>
</feature>
<reference evidence="3 4" key="1">
    <citation type="submission" date="2020-03" db="EMBL/GenBank/DDBJ databases">
        <title>Screen low temperature-resistant strains for efficient degradation of petroleum hydrocarbons under the low temperature.</title>
        <authorList>
            <person name="Wang Y."/>
            <person name="Chen J."/>
        </authorList>
    </citation>
    <scope>NUCLEOTIDE SEQUENCE [LARGE SCALE GENOMIC DNA]</scope>
    <source>
        <strain evidence="3 4">KB1</strain>
        <plasmid evidence="3 4">plas1</plasmid>
    </source>
</reference>
<evidence type="ECO:0000313" key="3">
    <source>
        <dbReference type="EMBL" id="QIP43937.1"/>
    </source>
</evidence>
<dbReference type="Pfam" id="PF12642">
    <property type="entry name" value="TpcC"/>
    <property type="match status" value="1"/>
</dbReference>
<protein>
    <recommendedName>
        <fullName evidence="5">Conjugative transposon protein TcpC</fullName>
    </recommendedName>
</protein>
<sequence length="397" mass="41383">MNIDWKKINNFGRTPKPKQDGSATADSAETIVDEVEERVRAERVQWGLRQQWTTRAIRGAIIAALVAGIVSLLLVVFGSSSTPAVVKATDNEAQSIDTAAQAQAEDVARQLVVTWLQGSRGSEREIERFVATPPNLPASALYVATDPAIASIAFDRDARTYAVTVSVSVRPANDASATIVRRYFQVPVVVTESGARAATLPSEVAQPSTAVDLQLGYKFRVANHPIGTSANQFLAALLTGNGEVARYLPPGVSIAPIVPAPYRSIALTDVLSSVDLSASNSAAPRSDGDVVRLLITASLKITDAESVNGQYALTMTSRGGRWEVSAIDSTPLFAATAPRSGVNSSTTSAPAPSTPKNAPSTSAPTSVAPTQAPAPSQTPGSSLPAVGEVPLFSPSGN</sequence>
<keyword evidence="2" id="KW-1133">Transmembrane helix</keyword>
<dbReference type="RefSeq" id="WP_166503052.1">
    <property type="nucleotide sequence ID" value="NZ_CP050125.1"/>
</dbReference>